<evidence type="ECO:0000313" key="1">
    <source>
        <dbReference type="EMBL" id="VAW03617.1"/>
    </source>
</evidence>
<name>A0A3B0SRH9_9ZZZZ</name>
<dbReference type="EMBL" id="UOEG01000263">
    <property type="protein sequence ID" value="VAW03617.1"/>
    <property type="molecule type" value="Genomic_DNA"/>
</dbReference>
<gene>
    <name evidence="1" type="ORF">MNBD_ALPHA07-1311</name>
</gene>
<protein>
    <submittedName>
        <fullName evidence="1">High-affinity K+ transport system, ATPase chain B</fullName>
    </submittedName>
</protein>
<dbReference type="InterPro" id="IPR018666">
    <property type="entry name" value="DUF2125"/>
</dbReference>
<reference evidence="1" key="1">
    <citation type="submission" date="2018-06" db="EMBL/GenBank/DDBJ databases">
        <authorList>
            <person name="Zhirakovskaya E."/>
        </authorList>
    </citation>
    <scope>NUCLEOTIDE SEQUENCE</scope>
</reference>
<dbReference type="AlphaFoldDB" id="A0A3B0SRH9"/>
<organism evidence="1">
    <name type="scientific">hydrothermal vent metagenome</name>
    <dbReference type="NCBI Taxonomy" id="652676"/>
    <lineage>
        <taxon>unclassified sequences</taxon>
        <taxon>metagenomes</taxon>
        <taxon>ecological metagenomes</taxon>
    </lineage>
</organism>
<accession>A0A3B0SRH9</accession>
<proteinExistence type="predicted"/>
<sequence>MKFLLRFIIIAAALWAGYWFVGASGSKAGFEAWFEQQRSRGMTAEYSDFAVQGFPNRFDAGFSDIFLADPRSGMAWKAPFFQILALSYKPNHLIAVWPDSQTLTTPDDIFEITSEDMRASLKLEPNTRLGLKGAVMTVDRLVVAPTRQAIEPTSVEKMTLAVEHVADTPTSYRLGLAAAGITPAAALVTQIDPERTLPKQVSEISADIAVRFDRPWDRKALEGALPQPRHIEITKVEARWGRLRLNASGALEIDASGIATGEIRIKARNWRDIIALAVSAGALTEGAAGPVEKALGLMAQSADDPEAVDIPLRFEQGFVFLGPVSLGPVPALILR</sequence>
<dbReference type="Pfam" id="PF09898">
    <property type="entry name" value="DUF2125"/>
    <property type="match status" value="1"/>
</dbReference>